<accession>A0ABV9GI52</accession>
<dbReference type="NCBIfam" id="NF047833">
    <property type="entry name" value="TyroCdyMelC1"/>
    <property type="match status" value="1"/>
</dbReference>
<keyword evidence="6" id="KW-1185">Reference proteome</keyword>
<feature type="chain" id="PRO_5045456435" evidence="4">
    <location>
        <begin position="24"/>
        <end position="126"/>
    </location>
</feature>
<reference evidence="6" key="1">
    <citation type="journal article" date="2019" name="Int. J. Syst. Evol. Microbiol.">
        <title>The Global Catalogue of Microorganisms (GCM) 10K type strain sequencing project: providing services to taxonomists for standard genome sequencing and annotation.</title>
        <authorList>
            <consortium name="The Broad Institute Genomics Platform"/>
            <consortium name="The Broad Institute Genome Sequencing Center for Infectious Disease"/>
            <person name="Wu L."/>
            <person name="Ma J."/>
        </authorList>
    </citation>
    <scope>NUCLEOTIDE SEQUENCE [LARGE SCALE GENOMIC DNA]</scope>
    <source>
        <strain evidence="6">CGMCC 4.7139</strain>
    </source>
</reference>
<dbReference type="RefSeq" id="WP_215089637.1">
    <property type="nucleotide sequence ID" value="NZ_JBHSFE010000038.1"/>
</dbReference>
<feature type="signal peptide" evidence="4">
    <location>
        <begin position="1"/>
        <end position="23"/>
    </location>
</feature>
<organism evidence="5 6">
    <name type="scientific">Streptomyces maoxianensis</name>
    <dbReference type="NCBI Taxonomy" id="1459942"/>
    <lineage>
        <taxon>Bacteria</taxon>
        <taxon>Bacillati</taxon>
        <taxon>Actinomycetota</taxon>
        <taxon>Actinomycetes</taxon>
        <taxon>Kitasatosporales</taxon>
        <taxon>Streptomycetaceae</taxon>
        <taxon>Streptomyces</taxon>
    </lineage>
</organism>
<evidence type="ECO:0000256" key="1">
    <source>
        <dbReference type="ARBA" id="ARBA00009871"/>
    </source>
</evidence>
<evidence type="ECO:0000256" key="3">
    <source>
        <dbReference type="ARBA" id="ARBA00023008"/>
    </source>
</evidence>
<evidence type="ECO:0000256" key="4">
    <source>
        <dbReference type="SAM" id="SignalP"/>
    </source>
</evidence>
<evidence type="ECO:0000256" key="2">
    <source>
        <dbReference type="ARBA" id="ARBA00022729"/>
    </source>
</evidence>
<dbReference type="EMBL" id="JBHSFE010000038">
    <property type="protein sequence ID" value="MFC4612742.1"/>
    <property type="molecule type" value="Genomic_DNA"/>
</dbReference>
<dbReference type="Gene3D" id="3.30.1880.10">
    <property type="entry name" value="protein ne1242 domain like"/>
    <property type="match status" value="1"/>
</dbReference>
<dbReference type="PROSITE" id="PS51318">
    <property type="entry name" value="TAT"/>
    <property type="match status" value="1"/>
</dbReference>
<keyword evidence="3" id="KW-0186">Copper</keyword>
<dbReference type="InterPro" id="IPR010928">
    <property type="entry name" value="MelC1"/>
</dbReference>
<evidence type="ECO:0000313" key="5">
    <source>
        <dbReference type="EMBL" id="MFC4612742.1"/>
    </source>
</evidence>
<keyword evidence="2 4" id="KW-0732">Signal</keyword>
<evidence type="ECO:0000313" key="6">
    <source>
        <dbReference type="Proteomes" id="UP001595993"/>
    </source>
</evidence>
<dbReference type="InterPro" id="IPR006311">
    <property type="entry name" value="TAT_signal"/>
</dbReference>
<name>A0ABV9GI52_9ACTN</name>
<sequence length="126" mass="13155">MPELTRRRALGAAASALAGLAVADLVIAGPSRAEASVPNASDPVAFDEVFLGRRIQGGAASHEGGHHHGGGYRVRIDGDELHVMRNADGSWISVVNHYETFATPRAVARAAVRELQGADLVPLVLA</sequence>
<gene>
    <name evidence="5" type="ORF">ACFO9E_34085</name>
</gene>
<comment type="caution">
    <text evidence="5">The sequence shown here is derived from an EMBL/GenBank/DDBJ whole genome shotgun (WGS) entry which is preliminary data.</text>
</comment>
<protein>
    <submittedName>
        <fullName evidence="5">Tyrosinase cofactor</fullName>
    </submittedName>
</protein>
<proteinExistence type="inferred from homology"/>
<dbReference type="Proteomes" id="UP001595993">
    <property type="component" value="Unassembled WGS sequence"/>
</dbReference>
<dbReference type="InterPro" id="IPR023199">
    <property type="entry name" value="GriE/MELC1_sf"/>
</dbReference>
<comment type="similarity">
    <text evidence="1">Belongs to the melC1 family.</text>
</comment>
<dbReference type="Pfam" id="PF06236">
    <property type="entry name" value="MelC1"/>
    <property type="match status" value="1"/>
</dbReference>